<feature type="compositionally biased region" description="Low complexity" evidence="1">
    <location>
        <begin position="219"/>
        <end position="239"/>
    </location>
</feature>
<sequence>MSEANGRAGAPRERAAREVGGPRDPEGALGGPGRPDDLGGSGRPDSSGGSGGDGPVCPGCGTPRARWAAPSCGCAREAADAARQTRSAEAAAAEDFDPIRIRPYVTLPEPSAPLPALTSTPLPPEAPAAADTAPAEASPAYERSARRVRTGLFAGAGAVFAAVAVFAGGALSGGNGGGDRGDGSDGTTDRALPDTAADTPDAPSGEPAPRKASPPAPRPTSSHAAPTPTRTPSASASRSLPVRNAPVTSPSRSTARATGSVGPAPSSRRPTPTATLRLGDQGDDVTELQYRLRQLFLYVGPPDGTYTRPVADAVTRYQWARGVTTDPHGTYGPKTRKSLESETNAP</sequence>
<feature type="compositionally biased region" description="Basic and acidic residues" evidence="1">
    <location>
        <begin position="10"/>
        <end position="26"/>
    </location>
</feature>
<evidence type="ECO:0000313" key="4">
    <source>
        <dbReference type="EMBL" id="GGO44595.1"/>
    </source>
</evidence>
<protein>
    <recommendedName>
        <fullName evidence="3">Peptidoglycan binding-like domain-containing protein</fullName>
    </recommendedName>
</protein>
<reference evidence="5" key="1">
    <citation type="journal article" date="2019" name="Int. J. Syst. Evol. Microbiol.">
        <title>The Global Catalogue of Microorganisms (GCM) 10K type strain sequencing project: providing services to taxonomists for standard genome sequencing and annotation.</title>
        <authorList>
            <consortium name="The Broad Institute Genomics Platform"/>
            <consortium name="The Broad Institute Genome Sequencing Center for Infectious Disease"/>
            <person name="Wu L."/>
            <person name="Ma J."/>
        </authorList>
    </citation>
    <scope>NUCLEOTIDE SEQUENCE [LARGE SCALE GENOMIC DNA]</scope>
    <source>
        <strain evidence="5">CGMCC 4.7349</strain>
    </source>
</reference>
<feature type="domain" description="Peptidoglycan binding-like" evidence="3">
    <location>
        <begin position="281"/>
        <end position="339"/>
    </location>
</feature>
<dbReference type="Proteomes" id="UP000656881">
    <property type="component" value="Unassembled WGS sequence"/>
</dbReference>
<dbReference type="Gene3D" id="1.10.101.10">
    <property type="entry name" value="PGBD-like superfamily/PGBD"/>
    <property type="match status" value="1"/>
</dbReference>
<accession>A0ABQ2LYF4</accession>
<dbReference type="InterPro" id="IPR036365">
    <property type="entry name" value="PGBD-like_sf"/>
</dbReference>
<keyword evidence="2" id="KW-0472">Membrane</keyword>
<feature type="compositionally biased region" description="Polar residues" evidence="1">
    <location>
        <begin position="246"/>
        <end position="257"/>
    </location>
</feature>
<feature type="region of interest" description="Disordered" evidence="1">
    <location>
        <begin position="169"/>
        <end position="283"/>
    </location>
</feature>
<feature type="region of interest" description="Disordered" evidence="1">
    <location>
        <begin position="323"/>
        <end position="346"/>
    </location>
</feature>
<evidence type="ECO:0000259" key="3">
    <source>
        <dbReference type="Pfam" id="PF01471"/>
    </source>
</evidence>
<evidence type="ECO:0000256" key="1">
    <source>
        <dbReference type="SAM" id="MobiDB-lite"/>
    </source>
</evidence>
<keyword evidence="2" id="KW-1133">Transmembrane helix</keyword>
<dbReference type="InterPro" id="IPR002477">
    <property type="entry name" value="Peptidoglycan-bd-like"/>
</dbReference>
<feature type="compositionally biased region" description="Basic and acidic residues" evidence="1">
    <location>
        <begin position="179"/>
        <end position="192"/>
    </location>
</feature>
<dbReference type="Pfam" id="PF01471">
    <property type="entry name" value="PG_binding_1"/>
    <property type="match status" value="1"/>
</dbReference>
<comment type="caution">
    <text evidence="4">The sequence shown here is derived from an EMBL/GenBank/DDBJ whole genome shotgun (WGS) entry which is preliminary data.</text>
</comment>
<evidence type="ECO:0000313" key="5">
    <source>
        <dbReference type="Proteomes" id="UP000656881"/>
    </source>
</evidence>
<feature type="compositionally biased region" description="Low complexity" evidence="1">
    <location>
        <begin position="193"/>
        <end position="203"/>
    </location>
</feature>
<keyword evidence="5" id="KW-1185">Reference proteome</keyword>
<name>A0ABQ2LYF4_9ACTN</name>
<gene>
    <name evidence="4" type="ORF">GCM10012286_31220</name>
</gene>
<dbReference type="EMBL" id="BMNG01000006">
    <property type="protein sequence ID" value="GGO44595.1"/>
    <property type="molecule type" value="Genomic_DNA"/>
</dbReference>
<feature type="compositionally biased region" description="Low complexity" evidence="1">
    <location>
        <begin position="127"/>
        <end position="140"/>
    </location>
</feature>
<organism evidence="4 5">
    <name type="scientific">Streptomyces lasiicapitis</name>
    <dbReference type="NCBI Taxonomy" id="1923961"/>
    <lineage>
        <taxon>Bacteria</taxon>
        <taxon>Bacillati</taxon>
        <taxon>Actinomycetota</taxon>
        <taxon>Actinomycetes</taxon>
        <taxon>Kitasatosporales</taxon>
        <taxon>Streptomycetaceae</taxon>
        <taxon>Streptomyces</taxon>
    </lineage>
</organism>
<feature type="compositionally biased region" description="Low complexity" evidence="1">
    <location>
        <begin position="81"/>
        <end position="93"/>
    </location>
</feature>
<keyword evidence="2" id="KW-0812">Transmembrane</keyword>
<dbReference type="InterPro" id="IPR036366">
    <property type="entry name" value="PGBDSf"/>
</dbReference>
<evidence type="ECO:0000256" key="2">
    <source>
        <dbReference type="SAM" id="Phobius"/>
    </source>
</evidence>
<proteinExistence type="predicted"/>
<feature type="transmembrane region" description="Helical" evidence="2">
    <location>
        <begin position="151"/>
        <end position="171"/>
    </location>
</feature>
<feature type="region of interest" description="Disordered" evidence="1">
    <location>
        <begin position="1"/>
        <end position="143"/>
    </location>
</feature>
<dbReference type="SUPFAM" id="SSF47090">
    <property type="entry name" value="PGBD-like"/>
    <property type="match status" value="1"/>
</dbReference>